<dbReference type="AlphaFoldDB" id="A0A5C0B337"/>
<accession>A0A5C0B337</accession>
<keyword evidence="2" id="KW-1185">Reference proteome</keyword>
<evidence type="ECO:0000313" key="2">
    <source>
        <dbReference type="Proteomes" id="UP000325161"/>
    </source>
</evidence>
<protein>
    <submittedName>
        <fullName evidence="1">Uncharacterized protein</fullName>
    </submittedName>
</protein>
<dbReference type="Proteomes" id="UP000325161">
    <property type="component" value="Chromosome"/>
</dbReference>
<dbReference type="KEGG" id="pacr:FXN63_24625"/>
<organism evidence="1 2">
    <name type="scientific">Pigmentiphaga aceris</name>
    <dbReference type="NCBI Taxonomy" id="1940612"/>
    <lineage>
        <taxon>Bacteria</taxon>
        <taxon>Pseudomonadati</taxon>
        <taxon>Pseudomonadota</taxon>
        <taxon>Betaproteobacteria</taxon>
        <taxon>Burkholderiales</taxon>
        <taxon>Alcaligenaceae</taxon>
        <taxon>Pigmentiphaga</taxon>
    </lineage>
</organism>
<proteinExistence type="predicted"/>
<dbReference type="EMBL" id="CP043046">
    <property type="protein sequence ID" value="QEI08675.1"/>
    <property type="molecule type" value="Genomic_DNA"/>
</dbReference>
<gene>
    <name evidence="1" type="ORF">FXN63_24625</name>
</gene>
<reference evidence="1 2" key="1">
    <citation type="submission" date="2019-08" db="EMBL/GenBank/DDBJ databases">
        <title>Amphibian skin-associated Pigmentiphaga: genome sequence and occurrence across geography and hosts.</title>
        <authorList>
            <person name="Bletz M.C."/>
            <person name="Bunk B."/>
            <person name="Sproeer C."/>
            <person name="Biwer P."/>
            <person name="Reiter S."/>
            <person name="Rabemananjara F.C.E."/>
            <person name="Schulz S."/>
            <person name="Overmann J."/>
            <person name="Vences M."/>
        </authorList>
    </citation>
    <scope>NUCLEOTIDE SEQUENCE [LARGE SCALE GENOMIC DNA]</scope>
    <source>
        <strain evidence="1 2">Mada1488</strain>
    </source>
</reference>
<sequence>MTLIGVMGTAGLMYMGAKKDPHFTRKMQMRVVLAECLRAKSNPAAGVPRAEIAERCSRLVQGIQQRVGAVH</sequence>
<dbReference type="RefSeq" id="WP_148818146.1">
    <property type="nucleotide sequence ID" value="NZ_CP043046.1"/>
</dbReference>
<name>A0A5C0B337_9BURK</name>
<evidence type="ECO:0000313" key="1">
    <source>
        <dbReference type="EMBL" id="QEI08675.1"/>
    </source>
</evidence>